<gene>
    <name evidence="6 7" type="primary">xseB</name>
    <name evidence="7" type="ORF">QRD43_14290</name>
</gene>
<dbReference type="Gene3D" id="1.10.287.1040">
    <property type="entry name" value="Exonuclease VII, small subunit"/>
    <property type="match status" value="1"/>
</dbReference>
<evidence type="ECO:0000256" key="4">
    <source>
        <dbReference type="ARBA" id="ARBA00022801"/>
    </source>
</evidence>
<dbReference type="EMBL" id="JASVDS010000003">
    <property type="protein sequence ID" value="MDL5033080.1"/>
    <property type="molecule type" value="Genomic_DNA"/>
</dbReference>
<keyword evidence="4 6" id="KW-0378">Hydrolase</keyword>
<reference evidence="7 8" key="1">
    <citation type="submission" date="2023-06" db="EMBL/GenBank/DDBJ databases">
        <title>Pelomonas sp. APW6 16S ribosomal RNA gene genome sequencing and assembly.</title>
        <authorList>
            <person name="Woo H."/>
        </authorList>
    </citation>
    <scope>NUCLEOTIDE SEQUENCE [LARGE SCALE GENOMIC DNA]</scope>
    <source>
        <strain evidence="7 8">APW6</strain>
    </source>
</reference>
<organism evidence="7 8">
    <name type="scientific">Roseateles subflavus</name>
    <dbReference type="NCBI Taxonomy" id="3053353"/>
    <lineage>
        <taxon>Bacteria</taxon>
        <taxon>Pseudomonadati</taxon>
        <taxon>Pseudomonadota</taxon>
        <taxon>Betaproteobacteria</taxon>
        <taxon>Burkholderiales</taxon>
        <taxon>Sphaerotilaceae</taxon>
        <taxon>Roseateles</taxon>
    </lineage>
</organism>
<comment type="function">
    <text evidence="6">Bidirectionally degrades single-stranded DNA into large acid-insoluble oligonucleotides, which are then degraded further into small acid-soluble oligonucleotides.</text>
</comment>
<dbReference type="Proteomes" id="UP001238603">
    <property type="component" value="Unassembled WGS sequence"/>
</dbReference>
<protein>
    <recommendedName>
        <fullName evidence="6">Exodeoxyribonuclease 7 small subunit</fullName>
        <ecNumber evidence="6">3.1.11.6</ecNumber>
    </recommendedName>
    <alternativeName>
        <fullName evidence="6">Exodeoxyribonuclease VII small subunit</fullName>
        <shortName evidence="6">Exonuclease VII small subunit</shortName>
    </alternativeName>
</protein>
<proteinExistence type="inferred from homology"/>
<keyword evidence="3 6" id="KW-0540">Nuclease</keyword>
<comment type="subcellular location">
    <subcellularLocation>
        <location evidence="6">Cytoplasm</location>
    </subcellularLocation>
</comment>
<keyword evidence="2 6" id="KW-0963">Cytoplasm</keyword>
<dbReference type="SUPFAM" id="SSF116842">
    <property type="entry name" value="XseB-like"/>
    <property type="match status" value="1"/>
</dbReference>
<evidence type="ECO:0000256" key="2">
    <source>
        <dbReference type="ARBA" id="ARBA00022490"/>
    </source>
</evidence>
<name>A0ABT7LJP2_9BURK</name>
<sequence length="87" mass="9533">MSKVTATPHPAPGSPDAAALDLSYEQALGELERLVAAMEAGQLPLDQLLDSYRRGATLLALCRDRLQAVEQQVKVLETGEMRPWEDE</sequence>
<dbReference type="PANTHER" id="PTHR34137:SF1">
    <property type="entry name" value="EXODEOXYRIBONUCLEASE 7 SMALL SUBUNIT"/>
    <property type="match status" value="1"/>
</dbReference>
<keyword evidence="5 6" id="KW-0269">Exonuclease</keyword>
<comment type="catalytic activity">
    <reaction evidence="6">
        <text>Exonucleolytic cleavage in either 5'- to 3'- or 3'- to 5'-direction to yield nucleoside 5'-phosphates.</text>
        <dbReference type="EC" id="3.1.11.6"/>
    </reaction>
</comment>
<dbReference type="EC" id="3.1.11.6" evidence="6"/>
<evidence type="ECO:0000313" key="7">
    <source>
        <dbReference type="EMBL" id="MDL5033080.1"/>
    </source>
</evidence>
<dbReference type="PANTHER" id="PTHR34137">
    <property type="entry name" value="EXODEOXYRIBONUCLEASE 7 SMALL SUBUNIT"/>
    <property type="match status" value="1"/>
</dbReference>
<accession>A0ABT7LJP2</accession>
<comment type="subunit">
    <text evidence="6">Heterooligomer composed of large and small subunits.</text>
</comment>
<dbReference type="GO" id="GO:0008855">
    <property type="term" value="F:exodeoxyribonuclease VII activity"/>
    <property type="evidence" value="ECO:0007669"/>
    <property type="project" value="UniProtKB-EC"/>
</dbReference>
<dbReference type="RefSeq" id="WP_285983133.1">
    <property type="nucleotide sequence ID" value="NZ_JASVDS010000003.1"/>
</dbReference>
<evidence type="ECO:0000256" key="3">
    <source>
        <dbReference type="ARBA" id="ARBA00022722"/>
    </source>
</evidence>
<dbReference type="NCBIfam" id="TIGR01280">
    <property type="entry name" value="xseB"/>
    <property type="match status" value="1"/>
</dbReference>
<dbReference type="InterPro" id="IPR037004">
    <property type="entry name" value="Exonuc_VII_ssu_sf"/>
</dbReference>
<keyword evidence="8" id="KW-1185">Reference proteome</keyword>
<evidence type="ECO:0000256" key="1">
    <source>
        <dbReference type="ARBA" id="ARBA00009998"/>
    </source>
</evidence>
<dbReference type="HAMAP" id="MF_00337">
    <property type="entry name" value="Exonuc_7_S"/>
    <property type="match status" value="1"/>
</dbReference>
<evidence type="ECO:0000313" key="8">
    <source>
        <dbReference type="Proteomes" id="UP001238603"/>
    </source>
</evidence>
<comment type="similarity">
    <text evidence="1 6">Belongs to the XseB family.</text>
</comment>
<evidence type="ECO:0000256" key="6">
    <source>
        <dbReference type="HAMAP-Rule" id="MF_00337"/>
    </source>
</evidence>
<comment type="caution">
    <text evidence="7">The sequence shown here is derived from an EMBL/GenBank/DDBJ whole genome shotgun (WGS) entry which is preliminary data.</text>
</comment>
<dbReference type="InterPro" id="IPR003761">
    <property type="entry name" value="Exonuc_VII_S"/>
</dbReference>
<evidence type="ECO:0000256" key="5">
    <source>
        <dbReference type="ARBA" id="ARBA00022839"/>
    </source>
</evidence>
<dbReference type="Pfam" id="PF02609">
    <property type="entry name" value="Exonuc_VII_S"/>
    <property type="match status" value="1"/>
</dbReference>